<feature type="chain" id="PRO_5041997086" description="Beta-glucosidase" evidence="4">
    <location>
        <begin position="23"/>
        <end position="879"/>
    </location>
</feature>
<evidence type="ECO:0000256" key="4">
    <source>
        <dbReference type="SAM" id="SignalP"/>
    </source>
</evidence>
<keyword evidence="4" id="KW-0732">Signal</keyword>
<dbReference type="InterPro" id="IPR001360">
    <property type="entry name" value="Glyco_hydro_1"/>
</dbReference>
<comment type="caution">
    <text evidence="5">The sequence shown here is derived from an EMBL/GenBank/DDBJ whole genome shotgun (WGS) entry which is preliminary data.</text>
</comment>
<evidence type="ECO:0000313" key="5">
    <source>
        <dbReference type="EMBL" id="KAK2662341.1"/>
    </source>
</evidence>
<evidence type="ECO:0000256" key="3">
    <source>
        <dbReference type="ARBA" id="ARBA00023295"/>
    </source>
</evidence>
<dbReference type="AlphaFoldDB" id="A0AAD9XMH9"/>
<gene>
    <name evidence="5" type="ORF">Ddye_000915</name>
</gene>
<dbReference type="GO" id="GO:0047782">
    <property type="term" value="F:coniferin beta-glucosidase activity"/>
    <property type="evidence" value="ECO:0007669"/>
    <property type="project" value="UniProtKB-ARBA"/>
</dbReference>
<dbReference type="FunFam" id="3.20.20.80:FF:000020">
    <property type="entry name" value="Beta-glucosidase 12"/>
    <property type="match status" value="1"/>
</dbReference>
<evidence type="ECO:0000256" key="2">
    <source>
        <dbReference type="ARBA" id="ARBA00022801"/>
    </source>
</evidence>
<dbReference type="FunFam" id="3.20.20.80:FF:000041">
    <property type="entry name" value="Beta-glucosidase 7"/>
    <property type="match status" value="1"/>
</dbReference>
<dbReference type="PANTHER" id="PTHR10353:SF28">
    <property type="entry name" value="BETA-GLUCOSIDASE 44"/>
    <property type="match status" value="1"/>
</dbReference>
<keyword evidence="6" id="KW-1185">Reference proteome</keyword>
<sequence>MSTPKFSYVVFMILLYDALASACCDHFDTAGMSRKSFPDGFVFGTATSAYQVEGMTDKDGRGPSIWDPFVHVPGNIAGNATADVTVDQYHRYKEDIDLMQNLNFDAYRFSISWSRIFPNGTGEVNQMGVDYYNRMIDYLVEKGITPYANLYHYDLPQALQDRYNGMLSCQFVKDYADFADFCFKTFGDRVKKWFTFNEPRVIAALGFDVGANPPSRCSKPFGNCTAGNSGTEPYIAAHNMILAHASAVQRYREKYQKTQEGQIGILLDFVWYEPLTRSKADNLAAQRARDFHIGWFLHPITYGEYPKTMQEIVGDRLPKFSNEEVLLVKGSLDLLGVNQYTTFYMFDPPWPKSKDLGYQSDWNVGFAFAKNGKPIGPRANSGWLYIVPRGLHGAVMYVKEKYGNPTMILSENGMDDPGNVTFSQGLHDYTRINYFRDYISNLKRAVDDGANVVGYFAWSLLDNFEWLSGYTSRFGIVYVDYNDLKRYPKLSAYWFKQLLKKGSTFPEGFIFGTATSAYQVEGMADKDGRGPSIWDAYVKVPGNIANNATADVTVDQYHRYKEDIDLMVKLNFEAYRFSISWSRIFPSGTGEVNQKGVDYYNRLIDYMLEKGITPYANLYHYDIPLALQEKYLGMLGRQYVNDFADYAEFCFKTFGDRVTNWFTYNEPRVIAALGFDNGINPPSRCSKAFGNCSAGDSSTEPYIAAHNMILSHAQAVKRYRDKYQETQKGKIGILLDFVWYEPLTSSKADNYAAQRARDFHIGCYYMYEPTWAKSKDLGYQADWNVGFACMDDPGNLTRAESLRDYTRINYYRDYLTQLKKAIDDGANVHGYFAWSLLDNFEWLSGYTARFGITYVDFNTLERRPKLSAYWFKQMLRREN</sequence>
<dbReference type="PRINTS" id="PR00131">
    <property type="entry name" value="GLHYDRLASE1"/>
</dbReference>
<dbReference type="EMBL" id="JANJYI010000001">
    <property type="protein sequence ID" value="KAK2662341.1"/>
    <property type="molecule type" value="Genomic_DNA"/>
</dbReference>
<dbReference type="InterPro" id="IPR017853">
    <property type="entry name" value="GH"/>
</dbReference>
<keyword evidence="3" id="KW-0326">Glycosidase</keyword>
<proteinExistence type="inferred from homology"/>
<dbReference type="SUPFAM" id="SSF51445">
    <property type="entry name" value="(Trans)glycosidases"/>
    <property type="match status" value="2"/>
</dbReference>
<dbReference type="PANTHER" id="PTHR10353">
    <property type="entry name" value="GLYCOSYL HYDROLASE"/>
    <property type="match status" value="1"/>
</dbReference>
<dbReference type="GO" id="GO:0005975">
    <property type="term" value="P:carbohydrate metabolic process"/>
    <property type="evidence" value="ECO:0007669"/>
    <property type="project" value="InterPro"/>
</dbReference>
<evidence type="ECO:0000313" key="6">
    <source>
        <dbReference type="Proteomes" id="UP001280121"/>
    </source>
</evidence>
<comment type="similarity">
    <text evidence="1">Belongs to the glycosyl hydrolase 1 family.</text>
</comment>
<name>A0AAD9XMH9_9ROSI</name>
<keyword evidence="2" id="KW-0378">Hydrolase</keyword>
<dbReference type="Pfam" id="PF00232">
    <property type="entry name" value="Glyco_hydro_1"/>
    <property type="match status" value="3"/>
</dbReference>
<evidence type="ECO:0000256" key="1">
    <source>
        <dbReference type="ARBA" id="ARBA00010838"/>
    </source>
</evidence>
<feature type="signal peptide" evidence="4">
    <location>
        <begin position="1"/>
        <end position="22"/>
    </location>
</feature>
<organism evidence="5 6">
    <name type="scientific">Dipteronia dyeriana</name>
    <dbReference type="NCBI Taxonomy" id="168575"/>
    <lineage>
        <taxon>Eukaryota</taxon>
        <taxon>Viridiplantae</taxon>
        <taxon>Streptophyta</taxon>
        <taxon>Embryophyta</taxon>
        <taxon>Tracheophyta</taxon>
        <taxon>Spermatophyta</taxon>
        <taxon>Magnoliopsida</taxon>
        <taxon>eudicotyledons</taxon>
        <taxon>Gunneridae</taxon>
        <taxon>Pentapetalae</taxon>
        <taxon>rosids</taxon>
        <taxon>malvids</taxon>
        <taxon>Sapindales</taxon>
        <taxon>Sapindaceae</taxon>
        <taxon>Hippocastanoideae</taxon>
        <taxon>Acereae</taxon>
        <taxon>Dipteronia</taxon>
    </lineage>
</organism>
<protein>
    <recommendedName>
        <fullName evidence="7">Beta-glucosidase</fullName>
    </recommendedName>
</protein>
<reference evidence="5" key="1">
    <citation type="journal article" date="2023" name="Plant J.">
        <title>Genome sequences and population genomics provide insights into the demographic history, inbreeding, and mutation load of two 'living fossil' tree species of Dipteronia.</title>
        <authorList>
            <person name="Feng Y."/>
            <person name="Comes H.P."/>
            <person name="Chen J."/>
            <person name="Zhu S."/>
            <person name="Lu R."/>
            <person name="Zhang X."/>
            <person name="Li P."/>
            <person name="Qiu J."/>
            <person name="Olsen K.M."/>
            <person name="Qiu Y."/>
        </authorList>
    </citation>
    <scope>NUCLEOTIDE SEQUENCE</scope>
    <source>
        <strain evidence="5">KIB01</strain>
    </source>
</reference>
<accession>A0AAD9XMH9</accession>
<dbReference type="Gene3D" id="3.20.20.80">
    <property type="entry name" value="Glycosidases"/>
    <property type="match status" value="3"/>
</dbReference>
<dbReference type="Proteomes" id="UP001280121">
    <property type="component" value="Unassembled WGS sequence"/>
</dbReference>
<evidence type="ECO:0008006" key="7">
    <source>
        <dbReference type="Google" id="ProtNLM"/>
    </source>
</evidence>